<feature type="non-terminal residue" evidence="4">
    <location>
        <position position="174"/>
    </location>
</feature>
<accession>A0A9D2DKM9</accession>
<reference evidence="4" key="2">
    <citation type="submission" date="2021-04" db="EMBL/GenBank/DDBJ databases">
        <authorList>
            <person name="Gilroy R."/>
        </authorList>
    </citation>
    <scope>NUCLEOTIDE SEQUENCE</scope>
    <source>
        <strain evidence="4">ChiHecolR3B27-1887</strain>
    </source>
</reference>
<dbReference type="InterPro" id="IPR004398">
    <property type="entry name" value="RNA_MeTrfase_RsmD"/>
</dbReference>
<dbReference type="InterPro" id="IPR029063">
    <property type="entry name" value="SAM-dependent_MTases_sf"/>
</dbReference>
<evidence type="ECO:0000256" key="3">
    <source>
        <dbReference type="SAM" id="MobiDB-lite"/>
    </source>
</evidence>
<dbReference type="Gene3D" id="3.40.50.150">
    <property type="entry name" value="Vaccinia Virus protein VP39"/>
    <property type="match status" value="1"/>
</dbReference>
<dbReference type="EC" id="2.1.1.171" evidence="4"/>
<dbReference type="GO" id="GO:0003676">
    <property type="term" value="F:nucleic acid binding"/>
    <property type="evidence" value="ECO:0007669"/>
    <property type="project" value="InterPro"/>
</dbReference>
<proteinExistence type="predicted"/>
<name>A0A9D2DKM9_9ACTN</name>
<sequence>MRIVGGRWRGRQIEAPEGRGTTRPTTDRMRESIASQVLSARGLDLTGCSVLDAFAGSGAMGLELLSRGAARATFVDRDRRAVARIRRTAAALGATGDEVRTASGDVFALAARGLAGAPFDIVFLDPPYAVDAGRVSALVDELASSGQLAAGAVVVYEHAADARGLDCAALGPSR</sequence>
<dbReference type="NCBIfam" id="TIGR00095">
    <property type="entry name" value="16S rRNA (guanine(966)-N(2))-methyltransferase RsmD"/>
    <property type="match status" value="1"/>
</dbReference>
<organism evidence="4 5">
    <name type="scientific">Candidatus Olsenella stercoravium</name>
    <dbReference type="NCBI Taxonomy" id="2838713"/>
    <lineage>
        <taxon>Bacteria</taxon>
        <taxon>Bacillati</taxon>
        <taxon>Actinomycetota</taxon>
        <taxon>Coriobacteriia</taxon>
        <taxon>Coriobacteriales</taxon>
        <taxon>Atopobiaceae</taxon>
        <taxon>Olsenella</taxon>
    </lineage>
</organism>
<evidence type="ECO:0000313" key="5">
    <source>
        <dbReference type="Proteomes" id="UP000824029"/>
    </source>
</evidence>
<dbReference type="InterPro" id="IPR002052">
    <property type="entry name" value="DNA_methylase_N6_adenine_CS"/>
</dbReference>
<protein>
    <submittedName>
        <fullName evidence="4">16S rRNA (Guanine(966)-N(2))-methyltransferase RsmD</fullName>
        <ecNumber evidence="4">2.1.1.171</ecNumber>
    </submittedName>
</protein>
<evidence type="ECO:0000313" key="4">
    <source>
        <dbReference type="EMBL" id="HIZ18817.1"/>
    </source>
</evidence>
<dbReference type="SUPFAM" id="SSF53335">
    <property type="entry name" value="S-adenosyl-L-methionine-dependent methyltransferases"/>
    <property type="match status" value="1"/>
</dbReference>
<comment type="caution">
    <text evidence="4">The sequence shown here is derived from an EMBL/GenBank/DDBJ whole genome shotgun (WGS) entry which is preliminary data.</text>
</comment>
<dbReference type="EMBL" id="DXBZ01000134">
    <property type="protein sequence ID" value="HIZ18817.1"/>
    <property type="molecule type" value="Genomic_DNA"/>
</dbReference>
<dbReference type="PANTHER" id="PTHR43542:SF1">
    <property type="entry name" value="METHYLTRANSFERASE"/>
    <property type="match status" value="1"/>
</dbReference>
<reference evidence="4" key="1">
    <citation type="journal article" date="2021" name="PeerJ">
        <title>Extensive microbial diversity within the chicken gut microbiome revealed by metagenomics and culture.</title>
        <authorList>
            <person name="Gilroy R."/>
            <person name="Ravi A."/>
            <person name="Getino M."/>
            <person name="Pursley I."/>
            <person name="Horton D.L."/>
            <person name="Alikhan N.F."/>
            <person name="Baker D."/>
            <person name="Gharbi K."/>
            <person name="Hall N."/>
            <person name="Watson M."/>
            <person name="Adriaenssens E.M."/>
            <person name="Foster-Nyarko E."/>
            <person name="Jarju S."/>
            <person name="Secka A."/>
            <person name="Antonio M."/>
            <person name="Oren A."/>
            <person name="Chaudhuri R.R."/>
            <person name="La Ragione R."/>
            <person name="Hildebrand F."/>
            <person name="Pallen M.J."/>
        </authorList>
    </citation>
    <scope>NUCLEOTIDE SEQUENCE</scope>
    <source>
        <strain evidence="4">ChiHecolR3B27-1887</strain>
    </source>
</reference>
<keyword evidence="2 4" id="KW-0808">Transferase</keyword>
<dbReference type="CDD" id="cd02440">
    <property type="entry name" value="AdoMet_MTases"/>
    <property type="match status" value="1"/>
</dbReference>
<gene>
    <name evidence="4" type="primary">rsmD</name>
    <name evidence="4" type="ORF">IAA22_06890</name>
</gene>
<evidence type="ECO:0000256" key="1">
    <source>
        <dbReference type="ARBA" id="ARBA00022603"/>
    </source>
</evidence>
<dbReference type="PIRSF" id="PIRSF004553">
    <property type="entry name" value="CHP00095"/>
    <property type="match status" value="1"/>
</dbReference>
<dbReference type="PROSITE" id="PS00092">
    <property type="entry name" value="N6_MTASE"/>
    <property type="match status" value="1"/>
</dbReference>
<evidence type="ECO:0000256" key="2">
    <source>
        <dbReference type="ARBA" id="ARBA00022679"/>
    </source>
</evidence>
<keyword evidence="1 4" id="KW-0489">Methyltransferase</keyword>
<dbReference type="AlphaFoldDB" id="A0A9D2DKM9"/>
<dbReference type="Pfam" id="PF03602">
    <property type="entry name" value="Cons_hypoth95"/>
    <property type="match status" value="1"/>
</dbReference>
<dbReference type="GO" id="GO:0052913">
    <property type="term" value="F:16S rRNA (guanine(966)-N(2))-methyltransferase activity"/>
    <property type="evidence" value="ECO:0007669"/>
    <property type="project" value="UniProtKB-EC"/>
</dbReference>
<dbReference type="PANTHER" id="PTHR43542">
    <property type="entry name" value="METHYLTRANSFERASE"/>
    <property type="match status" value="1"/>
</dbReference>
<feature type="region of interest" description="Disordered" evidence="3">
    <location>
        <begin position="1"/>
        <end position="26"/>
    </location>
</feature>
<dbReference type="Proteomes" id="UP000824029">
    <property type="component" value="Unassembled WGS sequence"/>
</dbReference>